<evidence type="ECO:0000313" key="10">
    <source>
        <dbReference type="WBParaSite" id="SBAD_0001040601-mRNA-1"/>
    </source>
</evidence>
<dbReference type="InterPro" id="IPR050147">
    <property type="entry name" value="Ser/Thr_Dehydratase"/>
</dbReference>
<dbReference type="GO" id="GO:0004794">
    <property type="term" value="F:threonine deaminase activity"/>
    <property type="evidence" value="ECO:0007669"/>
    <property type="project" value="TreeGrafter"/>
</dbReference>
<dbReference type="InterPro" id="IPR036052">
    <property type="entry name" value="TrpB-like_PALP_sf"/>
</dbReference>
<comment type="cofactor">
    <cofactor evidence="1">
        <name>pyridoxal 5'-phosphate</name>
        <dbReference type="ChEBI" id="CHEBI:597326"/>
    </cofactor>
</comment>
<evidence type="ECO:0000256" key="1">
    <source>
        <dbReference type="ARBA" id="ARBA00001933"/>
    </source>
</evidence>
<organism evidence="10">
    <name type="scientific">Soboliphyme baturini</name>
    <dbReference type="NCBI Taxonomy" id="241478"/>
    <lineage>
        <taxon>Eukaryota</taxon>
        <taxon>Metazoa</taxon>
        <taxon>Ecdysozoa</taxon>
        <taxon>Nematoda</taxon>
        <taxon>Enoplea</taxon>
        <taxon>Dorylaimia</taxon>
        <taxon>Dioctophymatida</taxon>
        <taxon>Dioctophymatoidea</taxon>
        <taxon>Soboliphymatidae</taxon>
        <taxon>Soboliphyme</taxon>
    </lineage>
</organism>
<accession>A0A183J2F2</accession>
<dbReference type="Proteomes" id="UP000270296">
    <property type="component" value="Unassembled WGS sequence"/>
</dbReference>
<dbReference type="InterPro" id="IPR001926">
    <property type="entry name" value="TrpB-like_PALP"/>
</dbReference>
<name>A0A183J2F2_9BILA</name>
<dbReference type="GO" id="GO:0003941">
    <property type="term" value="F:L-serine ammonia-lyase activity"/>
    <property type="evidence" value="ECO:0007669"/>
    <property type="project" value="TreeGrafter"/>
</dbReference>
<evidence type="ECO:0000313" key="8">
    <source>
        <dbReference type="EMBL" id="VDP28461.1"/>
    </source>
</evidence>
<dbReference type="Pfam" id="PF00291">
    <property type="entry name" value="PALP"/>
    <property type="match status" value="1"/>
</dbReference>
<evidence type="ECO:0000259" key="7">
    <source>
        <dbReference type="Pfam" id="PF00291"/>
    </source>
</evidence>
<dbReference type="EMBL" id="UZAM01013530">
    <property type="protein sequence ID" value="VDP28461.1"/>
    <property type="molecule type" value="Genomic_DNA"/>
</dbReference>
<keyword evidence="2" id="KW-0663">Pyridoxal phosphate</keyword>
<proteinExistence type="predicted"/>
<dbReference type="SUPFAM" id="SSF53686">
    <property type="entry name" value="Tryptophan synthase beta subunit-like PLP-dependent enzymes"/>
    <property type="match status" value="1"/>
</dbReference>
<dbReference type="PANTHER" id="PTHR48078:SF19">
    <property type="entry name" value="ACT DOMAIN-CONTAINING PROTEIN"/>
    <property type="match status" value="1"/>
</dbReference>
<evidence type="ECO:0000256" key="3">
    <source>
        <dbReference type="ARBA" id="ARBA00023239"/>
    </source>
</evidence>
<dbReference type="GO" id="GO:0009097">
    <property type="term" value="P:isoleucine biosynthetic process"/>
    <property type="evidence" value="ECO:0007669"/>
    <property type="project" value="TreeGrafter"/>
</dbReference>
<evidence type="ECO:0000313" key="9">
    <source>
        <dbReference type="Proteomes" id="UP000270296"/>
    </source>
</evidence>
<feature type="region of interest" description="Disordered" evidence="6">
    <location>
        <begin position="1"/>
        <end position="57"/>
    </location>
</feature>
<keyword evidence="3" id="KW-0456">Lyase</keyword>
<gene>
    <name evidence="8" type="ORF">SBAD_LOCUS10050</name>
</gene>
<evidence type="ECO:0000256" key="6">
    <source>
        <dbReference type="SAM" id="MobiDB-lite"/>
    </source>
</evidence>
<reference evidence="8 9" key="2">
    <citation type="submission" date="2018-11" db="EMBL/GenBank/DDBJ databases">
        <authorList>
            <consortium name="Pathogen Informatics"/>
        </authorList>
    </citation>
    <scope>NUCLEOTIDE SEQUENCE [LARGE SCALE GENOMIC DNA]</scope>
</reference>
<dbReference type="Gene3D" id="3.40.50.1100">
    <property type="match status" value="1"/>
</dbReference>
<dbReference type="WBParaSite" id="SBAD_0001040601-mRNA-1">
    <property type="protein sequence ID" value="SBAD_0001040601-mRNA-1"/>
    <property type="gene ID" value="SBAD_0001040601"/>
</dbReference>
<reference evidence="10" key="1">
    <citation type="submission" date="2016-06" db="UniProtKB">
        <authorList>
            <consortium name="WormBaseParasite"/>
        </authorList>
    </citation>
    <scope>IDENTIFICATION</scope>
</reference>
<protein>
    <recommendedName>
        <fullName evidence="4">L-serine deaminase</fullName>
    </recommendedName>
    <alternativeName>
        <fullName evidence="5">L-threonine dehydratase</fullName>
    </alternativeName>
</protein>
<dbReference type="AlphaFoldDB" id="A0A183J2F2"/>
<dbReference type="OrthoDB" id="4418812at2759"/>
<dbReference type="GO" id="GO:0006567">
    <property type="term" value="P:L-threonine catabolic process"/>
    <property type="evidence" value="ECO:0007669"/>
    <property type="project" value="TreeGrafter"/>
</dbReference>
<evidence type="ECO:0000256" key="5">
    <source>
        <dbReference type="ARBA" id="ARBA00042605"/>
    </source>
</evidence>
<feature type="domain" description="Tryptophan synthase beta chain-like PALP" evidence="7">
    <location>
        <begin position="133"/>
        <end position="187"/>
    </location>
</feature>
<keyword evidence="9" id="KW-1185">Reference proteome</keyword>
<dbReference type="GO" id="GO:0006565">
    <property type="term" value="P:L-serine catabolic process"/>
    <property type="evidence" value="ECO:0007669"/>
    <property type="project" value="TreeGrafter"/>
</dbReference>
<feature type="compositionally biased region" description="Basic and acidic residues" evidence="6">
    <location>
        <begin position="13"/>
        <end position="26"/>
    </location>
</feature>
<dbReference type="PANTHER" id="PTHR48078">
    <property type="entry name" value="THREONINE DEHYDRATASE, MITOCHONDRIAL-RELATED"/>
    <property type="match status" value="1"/>
</dbReference>
<evidence type="ECO:0000256" key="2">
    <source>
        <dbReference type="ARBA" id="ARBA00022898"/>
    </source>
</evidence>
<evidence type="ECO:0000256" key="4">
    <source>
        <dbReference type="ARBA" id="ARBA00041766"/>
    </source>
</evidence>
<sequence>MHQTEEQTEEQQQPEKDLGEGSRAEIEEWEGPLQKAFEALKLNEPRQNGRNSKEVEQELDADDVGKVMFDNVQKAENIIRPIINATPCEEYRTMGVVATPRWNFALALAYVGQRMAIPVTIVCRGRTRQSKSNDNVDAIAGAGTIGLEVIEQVPDVDAIVVPVGSGSLITGMAVAVKHLRPDITIIVRSYLLQMVIYRHC</sequence>